<keyword evidence="8" id="KW-0902">Two-component regulatory system</keyword>
<evidence type="ECO:0000259" key="12">
    <source>
        <dbReference type="PROSITE" id="PS50109"/>
    </source>
</evidence>
<dbReference type="InterPro" id="IPR003594">
    <property type="entry name" value="HATPase_dom"/>
</dbReference>
<dbReference type="GO" id="GO:0000155">
    <property type="term" value="F:phosphorelay sensor kinase activity"/>
    <property type="evidence" value="ECO:0007669"/>
    <property type="project" value="InterPro"/>
</dbReference>
<dbReference type="SUPFAM" id="SSF47384">
    <property type="entry name" value="Homodimeric domain of signal transducing histidine kinase"/>
    <property type="match status" value="1"/>
</dbReference>
<gene>
    <name evidence="14" type="ORF">FIL70_04185</name>
</gene>
<evidence type="ECO:0000256" key="4">
    <source>
        <dbReference type="ARBA" id="ARBA00022679"/>
    </source>
</evidence>
<keyword evidence="11" id="KW-0472">Membrane</keyword>
<evidence type="ECO:0000256" key="8">
    <source>
        <dbReference type="ARBA" id="ARBA00023012"/>
    </source>
</evidence>
<dbReference type="InterPro" id="IPR005467">
    <property type="entry name" value="His_kinase_dom"/>
</dbReference>
<evidence type="ECO:0000256" key="11">
    <source>
        <dbReference type="SAM" id="Phobius"/>
    </source>
</evidence>
<keyword evidence="3 9" id="KW-0597">Phosphoprotein</keyword>
<evidence type="ECO:0000313" key="15">
    <source>
        <dbReference type="Proteomes" id="UP000311469"/>
    </source>
</evidence>
<dbReference type="RefSeq" id="WP_140041705.1">
    <property type="nucleotide sequence ID" value="NZ_CP041016.1"/>
</dbReference>
<accession>A0A5B8CAR6</accession>
<dbReference type="SMART" id="SM00388">
    <property type="entry name" value="HisKA"/>
    <property type="match status" value="1"/>
</dbReference>
<dbReference type="InterPro" id="IPR036890">
    <property type="entry name" value="HATPase_C_sf"/>
</dbReference>
<feature type="coiled-coil region" evidence="10">
    <location>
        <begin position="215"/>
        <end position="245"/>
    </location>
</feature>
<evidence type="ECO:0000256" key="10">
    <source>
        <dbReference type="SAM" id="Coils"/>
    </source>
</evidence>
<sequence>MDSFIFKSPQEVSLRSRLTVLGGFGLLIVAALAALVIAISAARVEHSAAHSLDVRQAQAQLFSAVQDAETGQRGYLLTGDRTYLEPFEQARQGMPALKGRLAELIADNPDQQARFARMSAAIDSKLDELDRAVGSRKAGDATAAMAIVRTNEGRDIMARIRAQGTALDEAEQELAGTRQAYASRLRTLLSALIIGAVVAAAILALLVTRAARRHAVELIEQNAALLRERKNREQAEAMLRQAQKMEALGQLTGGIAHDFNNMLAIIVGSMDLMLRRLSNGDERLRSLAENALNGANRAAALTKRLLAFSRRQPLDPKPTDINKCVSGMSEMMRRSIGEHIAIETVLAGGLWHGFIDCPQLESALLNLAVNARDAMGESGRLTIETSNAALDRTYTAEYADLEPGQYVLIAVTDTGTGMSPDVLAKAFDPFFTTKSVGEGTGLGLSQVHGFLKQSRGHIKLYSEIGVGTTVKLYLPRYVGTGELLAEIKPEPNATVDRSQYTILIVEDDPGVRSFVVSAARELGFPVIEADSAAVALERLSHHPEISILLTDVVMPGMGGRQLVDTALELRSNLEVIYMTGYTRNAIVHNGILDPGTRLITKPFTMTELELELEDVVADISSDTA</sequence>
<organism evidence="14 15">
    <name type="scientific">Sphingobium fuliginis ATCC 27551</name>
    <dbReference type="NCBI Taxonomy" id="1208342"/>
    <lineage>
        <taxon>Bacteria</taxon>
        <taxon>Pseudomonadati</taxon>
        <taxon>Pseudomonadota</taxon>
        <taxon>Alphaproteobacteria</taxon>
        <taxon>Sphingomonadales</taxon>
        <taxon>Sphingomonadaceae</taxon>
        <taxon>Sphingobium</taxon>
    </lineage>
</organism>
<dbReference type="CDD" id="cd19410">
    <property type="entry name" value="HK9-like_sensor"/>
    <property type="match status" value="1"/>
</dbReference>
<dbReference type="Pfam" id="PF00512">
    <property type="entry name" value="HisKA"/>
    <property type="match status" value="1"/>
</dbReference>
<dbReference type="SMART" id="SM00387">
    <property type="entry name" value="HATPase_c"/>
    <property type="match status" value="1"/>
</dbReference>
<evidence type="ECO:0000313" key="14">
    <source>
        <dbReference type="EMBL" id="QDC36564.1"/>
    </source>
</evidence>
<protein>
    <recommendedName>
        <fullName evidence="2">histidine kinase</fullName>
        <ecNumber evidence="2">2.7.13.3</ecNumber>
    </recommendedName>
</protein>
<dbReference type="InterPro" id="IPR011006">
    <property type="entry name" value="CheY-like_superfamily"/>
</dbReference>
<keyword evidence="7" id="KW-0067">ATP-binding</keyword>
<feature type="modified residue" description="4-aspartylphosphate" evidence="9">
    <location>
        <position position="551"/>
    </location>
</feature>
<name>A0A5B8CAR6_SPHSA</name>
<evidence type="ECO:0000256" key="9">
    <source>
        <dbReference type="PROSITE-ProRule" id="PRU00169"/>
    </source>
</evidence>
<dbReference type="Gene3D" id="3.40.50.2300">
    <property type="match status" value="1"/>
</dbReference>
<dbReference type="InterPro" id="IPR004358">
    <property type="entry name" value="Sig_transdc_His_kin-like_C"/>
</dbReference>
<dbReference type="Pfam" id="PF02518">
    <property type="entry name" value="HATPase_c"/>
    <property type="match status" value="1"/>
</dbReference>
<dbReference type="PANTHER" id="PTHR43065">
    <property type="entry name" value="SENSOR HISTIDINE KINASE"/>
    <property type="match status" value="1"/>
</dbReference>
<dbReference type="InterPro" id="IPR007891">
    <property type="entry name" value="CHASE3"/>
</dbReference>
<dbReference type="AlphaFoldDB" id="A0A5B8CAR6"/>
<evidence type="ECO:0000256" key="1">
    <source>
        <dbReference type="ARBA" id="ARBA00000085"/>
    </source>
</evidence>
<feature type="domain" description="Histidine kinase" evidence="12">
    <location>
        <begin position="254"/>
        <end position="478"/>
    </location>
</feature>
<keyword evidence="11" id="KW-1133">Transmembrane helix</keyword>
<dbReference type="SUPFAM" id="SSF55874">
    <property type="entry name" value="ATPase domain of HSP90 chaperone/DNA topoisomerase II/histidine kinase"/>
    <property type="match status" value="1"/>
</dbReference>
<dbReference type="EC" id="2.7.13.3" evidence="2"/>
<feature type="transmembrane region" description="Helical" evidence="11">
    <location>
        <begin position="20"/>
        <end position="42"/>
    </location>
</feature>
<comment type="catalytic activity">
    <reaction evidence="1">
        <text>ATP + protein L-histidine = ADP + protein N-phospho-L-histidine.</text>
        <dbReference type="EC" id="2.7.13.3"/>
    </reaction>
</comment>
<proteinExistence type="predicted"/>
<evidence type="ECO:0000256" key="6">
    <source>
        <dbReference type="ARBA" id="ARBA00022777"/>
    </source>
</evidence>
<dbReference type="PROSITE" id="PS50109">
    <property type="entry name" value="HIS_KIN"/>
    <property type="match status" value="1"/>
</dbReference>
<keyword evidence="6" id="KW-0418">Kinase</keyword>
<evidence type="ECO:0000256" key="7">
    <source>
        <dbReference type="ARBA" id="ARBA00022840"/>
    </source>
</evidence>
<keyword evidence="4" id="KW-0808">Transferase</keyword>
<dbReference type="Gene3D" id="1.10.287.130">
    <property type="match status" value="1"/>
</dbReference>
<dbReference type="KEGG" id="sufl:FIL70_04185"/>
<keyword evidence="11" id="KW-0812">Transmembrane</keyword>
<dbReference type="GO" id="GO:0005524">
    <property type="term" value="F:ATP binding"/>
    <property type="evidence" value="ECO:0007669"/>
    <property type="project" value="UniProtKB-KW"/>
</dbReference>
<dbReference type="Pfam" id="PF00072">
    <property type="entry name" value="Response_reg"/>
    <property type="match status" value="1"/>
</dbReference>
<dbReference type="EMBL" id="CP041016">
    <property type="protein sequence ID" value="QDC36564.1"/>
    <property type="molecule type" value="Genomic_DNA"/>
</dbReference>
<dbReference type="Proteomes" id="UP000311469">
    <property type="component" value="Chromosome cSF1"/>
</dbReference>
<reference evidence="14 15" key="1">
    <citation type="submission" date="2019-06" db="EMBL/GenBank/DDBJ databases">
        <title>Genome organization and adaptive potential of archetypical organophosphate degarding Sphingobium fuliginis ATCC 27551.</title>
        <authorList>
            <person name="Sarwar A."/>
            <person name="Parthasarathy S."/>
            <person name="Singh C."/>
            <person name="Siddavattam D."/>
        </authorList>
    </citation>
    <scope>NUCLEOTIDE SEQUENCE [LARGE SCALE GENOMIC DNA]</scope>
    <source>
        <strain evidence="14 15">ATCC 27551</strain>
    </source>
</reference>
<dbReference type="InterPro" id="IPR003661">
    <property type="entry name" value="HisK_dim/P_dom"/>
</dbReference>
<feature type="domain" description="Response regulatory" evidence="13">
    <location>
        <begin position="501"/>
        <end position="616"/>
    </location>
</feature>
<dbReference type="PANTHER" id="PTHR43065:SF46">
    <property type="entry name" value="C4-DICARBOXYLATE TRANSPORT SENSOR PROTEIN DCTB"/>
    <property type="match status" value="1"/>
</dbReference>
<dbReference type="SMART" id="SM00448">
    <property type="entry name" value="REC"/>
    <property type="match status" value="1"/>
</dbReference>
<evidence type="ECO:0000256" key="5">
    <source>
        <dbReference type="ARBA" id="ARBA00022741"/>
    </source>
</evidence>
<dbReference type="Pfam" id="PF05227">
    <property type="entry name" value="CHASE3"/>
    <property type="match status" value="1"/>
</dbReference>
<dbReference type="PRINTS" id="PR00344">
    <property type="entry name" value="BCTRLSENSOR"/>
</dbReference>
<dbReference type="Gene3D" id="3.30.565.10">
    <property type="entry name" value="Histidine kinase-like ATPase, C-terminal domain"/>
    <property type="match status" value="1"/>
</dbReference>
<feature type="transmembrane region" description="Helical" evidence="11">
    <location>
        <begin position="188"/>
        <end position="207"/>
    </location>
</feature>
<dbReference type="InterPro" id="IPR036097">
    <property type="entry name" value="HisK_dim/P_sf"/>
</dbReference>
<evidence type="ECO:0000256" key="3">
    <source>
        <dbReference type="ARBA" id="ARBA00022553"/>
    </source>
</evidence>
<dbReference type="InterPro" id="IPR001789">
    <property type="entry name" value="Sig_transdc_resp-reg_receiver"/>
</dbReference>
<keyword evidence="5" id="KW-0547">Nucleotide-binding</keyword>
<keyword evidence="10" id="KW-0175">Coiled coil</keyword>
<dbReference type="PROSITE" id="PS50110">
    <property type="entry name" value="RESPONSE_REGULATORY"/>
    <property type="match status" value="1"/>
</dbReference>
<dbReference type="SUPFAM" id="SSF52172">
    <property type="entry name" value="CheY-like"/>
    <property type="match status" value="1"/>
</dbReference>
<evidence type="ECO:0000259" key="13">
    <source>
        <dbReference type="PROSITE" id="PS50110"/>
    </source>
</evidence>
<evidence type="ECO:0000256" key="2">
    <source>
        <dbReference type="ARBA" id="ARBA00012438"/>
    </source>
</evidence>